<dbReference type="EMBL" id="MT141588">
    <property type="protein sequence ID" value="QJA68121.1"/>
    <property type="molecule type" value="Genomic_DNA"/>
</dbReference>
<accession>A0A6M3LQ37</accession>
<protein>
    <submittedName>
        <fullName evidence="2">Uncharacterized protein</fullName>
    </submittedName>
</protein>
<reference evidence="2" key="1">
    <citation type="submission" date="2020-03" db="EMBL/GenBank/DDBJ databases">
        <title>The deep terrestrial virosphere.</title>
        <authorList>
            <person name="Holmfeldt K."/>
            <person name="Nilsson E."/>
            <person name="Simone D."/>
            <person name="Lopez-Fernandez M."/>
            <person name="Wu X."/>
            <person name="de Brujin I."/>
            <person name="Lundin D."/>
            <person name="Andersson A."/>
            <person name="Bertilsson S."/>
            <person name="Dopson M."/>
        </authorList>
    </citation>
    <scope>NUCLEOTIDE SEQUENCE</scope>
    <source>
        <strain evidence="1">MM415A08438</strain>
        <strain evidence="2">MM415B06235</strain>
    </source>
</reference>
<gene>
    <name evidence="1" type="ORF">MM415A08438_0006</name>
    <name evidence="2" type="ORF">MM415B06235_0008</name>
</gene>
<organism evidence="2">
    <name type="scientific">viral metagenome</name>
    <dbReference type="NCBI Taxonomy" id="1070528"/>
    <lineage>
        <taxon>unclassified sequences</taxon>
        <taxon>metagenomes</taxon>
        <taxon>organismal metagenomes</taxon>
    </lineage>
</organism>
<sequence>MKQQILFVTKKAVPTKSNLRNKVIIGFYYWENHHYVWKEFSVNSLKDVLTVKFPPEYNIDYIAKFPNGNKPAMWAIWMPE</sequence>
<evidence type="ECO:0000313" key="1">
    <source>
        <dbReference type="EMBL" id="QJA68121.1"/>
    </source>
</evidence>
<proteinExistence type="predicted"/>
<dbReference type="AlphaFoldDB" id="A0A6M3LQ37"/>
<dbReference type="EMBL" id="MT143495">
    <property type="protein sequence ID" value="QJA97457.1"/>
    <property type="molecule type" value="Genomic_DNA"/>
</dbReference>
<name>A0A6M3LQ37_9ZZZZ</name>
<evidence type="ECO:0000313" key="2">
    <source>
        <dbReference type="EMBL" id="QJA97457.1"/>
    </source>
</evidence>